<comment type="caution">
    <text evidence="1">The sequence shown here is derived from an EMBL/GenBank/DDBJ whole genome shotgun (WGS) entry which is preliminary data.</text>
</comment>
<accession>A3ZVT9</accession>
<proteinExistence type="predicted"/>
<evidence type="ECO:0000313" key="1">
    <source>
        <dbReference type="EMBL" id="EAQ79435.1"/>
    </source>
</evidence>
<name>A3ZVT9_9BACT</name>
<dbReference type="EMBL" id="AANZ01000014">
    <property type="protein sequence ID" value="EAQ79435.1"/>
    <property type="molecule type" value="Genomic_DNA"/>
</dbReference>
<organism evidence="1 2">
    <name type="scientific">Blastopirellula marina DSM 3645</name>
    <dbReference type="NCBI Taxonomy" id="314230"/>
    <lineage>
        <taxon>Bacteria</taxon>
        <taxon>Pseudomonadati</taxon>
        <taxon>Planctomycetota</taxon>
        <taxon>Planctomycetia</taxon>
        <taxon>Pirellulales</taxon>
        <taxon>Pirellulaceae</taxon>
        <taxon>Blastopirellula</taxon>
    </lineage>
</organism>
<evidence type="ECO:0000313" key="2">
    <source>
        <dbReference type="Proteomes" id="UP000004358"/>
    </source>
</evidence>
<dbReference type="HOGENOM" id="CLU_3408815_0_0_0"/>
<gene>
    <name evidence="1" type="ORF">DSM3645_03128</name>
</gene>
<protein>
    <submittedName>
        <fullName evidence="1">Uncharacterized protein</fullName>
    </submittedName>
</protein>
<dbReference type="Proteomes" id="UP000004358">
    <property type="component" value="Unassembled WGS sequence"/>
</dbReference>
<reference evidence="1 2" key="1">
    <citation type="submission" date="2006-02" db="EMBL/GenBank/DDBJ databases">
        <authorList>
            <person name="Amann R."/>
            <person name="Ferriera S."/>
            <person name="Johnson J."/>
            <person name="Kravitz S."/>
            <person name="Halpern A."/>
            <person name="Remington K."/>
            <person name="Beeson K."/>
            <person name="Tran B."/>
            <person name="Rogers Y.-H."/>
            <person name="Friedman R."/>
            <person name="Venter J.C."/>
        </authorList>
    </citation>
    <scope>NUCLEOTIDE SEQUENCE [LARGE SCALE GENOMIC DNA]</scope>
    <source>
        <strain evidence="1 2">DSM 3645</strain>
    </source>
</reference>
<sequence length="29" mass="3189">MSQSVPCDLALQCIMGNFLGHFFPSLKTC</sequence>
<dbReference type="AlphaFoldDB" id="A3ZVT9"/>